<name>A0A1T4VMR3_9GAMM</name>
<evidence type="ECO:0000313" key="5">
    <source>
        <dbReference type="Proteomes" id="UP000242432"/>
    </source>
</evidence>
<dbReference type="GO" id="GO:0006259">
    <property type="term" value="P:DNA metabolic process"/>
    <property type="evidence" value="ECO:0007669"/>
    <property type="project" value="UniProtKB-ARBA"/>
</dbReference>
<dbReference type="SUPFAM" id="SSF53098">
    <property type="entry name" value="Ribonuclease H-like"/>
    <property type="match status" value="1"/>
</dbReference>
<dbReference type="SMART" id="SM00479">
    <property type="entry name" value="EXOIII"/>
    <property type="match status" value="1"/>
</dbReference>
<evidence type="ECO:0000256" key="1">
    <source>
        <dbReference type="ARBA" id="ARBA00022722"/>
    </source>
</evidence>
<dbReference type="Gene3D" id="3.30.420.10">
    <property type="entry name" value="Ribonuclease H-like superfamily/Ribonuclease H"/>
    <property type="match status" value="1"/>
</dbReference>
<keyword evidence="5" id="KW-1185">Reference proteome</keyword>
<dbReference type="Pfam" id="PF00929">
    <property type="entry name" value="RNase_T"/>
    <property type="match status" value="1"/>
</dbReference>
<keyword evidence="1" id="KW-0540">Nuclease</keyword>
<keyword evidence="2 4" id="KW-0269">Exonuclease</keyword>
<evidence type="ECO:0000256" key="2">
    <source>
        <dbReference type="ARBA" id="ARBA00022839"/>
    </source>
</evidence>
<dbReference type="GO" id="GO:0004527">
    <property type="term" value="F:exonuclease activity"/>
    <property type="evidence" value="ECO:0007669"/>
    <property type="project" value="UniProtKB-KW"/>
</dbReference>
<dbReference type="Proteomes" id="UP000242432">
    <property type="component" value="Unassembled WGS sequence"/>
</dbReference>
<gene>
    <name evidence="4" type="ORF">SAMN02745213_01768</name>
</gene>
<sequence>MWKKKEIDYNNKVVSLDIEATGYGRLTDVIQFSMINENRKSLFNIYTRPKKFTEKFLKKQLKRTSKLNRITFDKIKDRPPLYNYRESIQKYLNSADIIIGFAIKNDIQWLNQNKIFIEEGKKIIDVQLLFKIYMYVQKEQSDWYKLLTLEKCAEYCNYEPQKKARRFHNSLGDAEATMFCYEYLQCHYINLDVGITDSKGNQLFTKKDVDQNLSTLKRQSALLKDFSCIQAD</sequence>
<organism evidence="4 5">
    <name type="scientific">Succinivibrio dextrinosolvens DSM 3072</name>
    <dbReference type="NCBI Taxonomy" id="1123324"/>
    <lineage>
        <taxon>Bacteria</taxon>
        <taxon>Pseudomonadati</taxon>
        <taxon>Pseudomonadota</taxon>
        <taxon>Gammaproteobacteria</taxon>
        <taxon>Aeromonadales</taxon>
        <taxon>Succinivibrionaceae</taxon>
        <taxon>Succinivibrio</taxon>
    </lineage>
</organism>
<dbReference type="AlphaFoldDB" id="A0A1T4VMR3"/>
<dbReference type="RefSeq" id="WP_078929146.1">
    <property type="nucleotide sequence ID" value="NZ_FUXX01000034.1"/>
</dbReference>
<protein>
    <submittedName>
        <fullName evidence="4">Exonuclease</fullName>
    </submittedName>
</protein>
<dbReference type="GO" id="GO:0003676">
    <property type="term" value="F:nucleic acid binding"/>
    <property type="evidence" value="ECO:0007669"/>
    <property type="project" value="InterPro"/>
</dbReference>
<evidence type="ECO:0000313" key="4">
    <source>
        <dbReference type="EMBL" id="SKA66185.1"/>
    </source>
</evidence>
<dbReference type="InterPro" id="IPR036397">
    <property type="entry name" value="RNaseH_sf"/>
</dbReference>
<evidence type="ECO:0000259" key="3">
    <source>
        <dbReference type="SMART" id="SM00479"/>
    </source>
</evidence>
<accession>A0A1T4VMR3</accession>
<dbReference type="InterPro" id="IPR013520">
    <property type="entry name" value="Ribonucl_H"/>
</dbReference>
<feature type="domain" description="Exonuclease" evidence="3">
    <location>
        <begin position="12"/>
        <end position="190"/>
    </location>
</feature>
<reference evidence="5" key="1">
    <citation type="submission" date="2017-02" db="EMBL/GenBank/DDBJ databases">
        <authorList>
            <person name="Varghese N."/>
            <person name="Submissions S."/>
        </authorList>
    </citation>
    <scope>NUCLEOTIDE SEQUENCE [LARGE SCALE GENOMIC DNA]</scope>
    <source>
        <strain evidence="5">DSM 3072</strain>
    </source>
</reference>
<dbReference type="InterPro" id="IPR012337">
    <property type="entry name" value="RNaseH-like_sf"/>
</dbReference>
<keyword evidence="2 4" id="KW-0378">Hydrolase</keyword>
<proteinExistence type="predicted"/>
<dbReference type="EMBL" id="FUXX01000034">
    <property type="protein sequence ID" value="SKA66185.1"/>
    <property type="molecule type" value="Genomic_DNA"/>
</dbReference>